<feature type="domain" description="Moybdenum cofactor oxidoreductase dimerisation" evidence="7">
    <location>
        <begin position="274"/>
        <end position="365"/>
    </location>
</feature>
<evidence type="ECO:0000256" key="1">
    <source>
        <dbReference type="ARBA" id="ARBA00001924"/>
    </source>
</evidence>
<gene>
    <name evidence="8" type="ORF">AAU01_37900</name>
</gene>
<dbReference type="PRINTS" id="PR00407">
    <property type="entry name" value="EUMOPTERIN"/>
</dbReference>
<name>A0A4Y3NKQ0_PAEAU</name>
<dbReference type="GeneID" id="97302645"/>
<dbReference type="GO" id="GO:0030151">
    <property type="term" value="F:molybdenum ion binding"/>
    <property type="evidence" value="ECO:0007669"/>
    <property type="project" value="InterPro"/>
</dbReference>
<dbReference type="Proteomes" id="UP000317715">
    <property type="component" value="Unassembled WGS sequence"/>
</dbReference>
<dbReference type="RefSeq" id="WP_141286324.1">
    <property type="nucleotide sequence ID" value="NZ_BAAAWK010000001.1"/>
</dbReference>
<dbReference type="PANTHER" id="PTHR19372">
    <property type="entry name" value="SULFITE REDUCTASE"/>
    <property type="match status" value="1"/>
</dbReference>
<keyword evidence="4" id="KW-0560">Oxidoreductase</keyword>
<evidence type="ECO:0000313" key="9">
    <source>
        <dbReference type="Proteomes" id="UP000317715"/>
    </source>
</evidence>
<dbReference type="GO" id="GO:0008482">
    <property type="term" value="F:sulfite oxidase activity"/>
    <property type="evidence" value="ECO:0007669"/>
    <property type="project" value="TreeGrafter"/>
</dbReference>
<feature type="domain" description="Oxidoreductase molybdopterin-binding" evidence="6">
    <location>
        <begin position="58"/>
        <end position="229"/>
    </location>
</feature>
<feature type="region of interest" description="Disordered" evidence="5">
    <location>
        <begin position="1"/>
        <end position="25"/>
    </location>
</feature>
<dbReference type="InterPro" id="IPR036374">
    <property type="entry name" value="OxRdtase_Mopterin-bd_sf"/>
</dbReference>
<dbReference type="GO" id="GO:0020037">
    <property type="term" value="F:heme binding"/>
    <property type="evidence" value="ECO:0007669"/>
    <property type="project" value="TreeGrafter"/>
</dbReference>
<organism evidence="8 9">
    <name type="scientific">Paenarthrobacter aurescens</name>
    <name type="common">Arthrobacter aurescens</name>
    <dbReference type="NCBI Taxonomy" id="43663"/>
    <lineage>
        <taxon>Bacteria</taxon>
        <taxon>Bacillati</taxon>
        <taxon>Actinomycetota</taxon>
        <taxon>Actinomycetes</taxon>
        <taxon>Micrococcales</taxon>
        <taxon>Micrococcaceae</taxon>
        <taxon>Paenarthrobacter</taxon>
    </lineage>
</organism>
<dbReference type="InterPro" id="IPR014756">
    <property type="entry name" value="Ig_E-set"/>
</dbReference>
<comment type="cofactor">
    <cofactor evidence="1">
        <name>Mo-molybdopterin</name>
        <dbReference type="ChEBI" id="CHEBI:71302"/>
    </cofactor>
</comment>
<keyword evidence="3" id="KW-0479">Metal-binding</keyword>
<dbReference type="PANTHER" id="PTHR19372:SF7">
    <property type="entry name" value="SULFITE OXIDASE, MITOCHONDRIAL"/>
    <property type="match status" value="1"/>
</dbReference>
<dbReference type="SUPFAM" id="SSF56524">
    <property type="entry name" value="Oxidoreductase molybdopterin-binding domain"/>
    <property type="match status" value="1"/>
</dbReference>
<evidence type="ECO:0000313" key="8">
    <source>
        <dbReference type="EMBL" id="GEB21035.1"/>
    </source>
</evidence>
<evidence type="ECO:0000256" key="4">
    <source>
        <dbReference type="ARBA" id="ARBA00023002"/>
    </source>
</evidence>
<evidence type="ECO:0000259" key="7">
    <source>
        <dbReference type="Pfam" id="PF03404"/>
    </source>
</evidence>
<keyword evidence="2" id="KW-0500">Molybdenum</keyword>
<accession>A0A4Y3NKQ0</accession>
<dbReference type="Gene3D" id="3.90.420.10">
    <property type="entry name" value="Oxidoreductase, molybdopterin-binding domain"/>
    <property type="match status" value="1"/>
</dbReference>
<proteinExistence type="predicted"/>
<dbReference type="Gene3D" id="2.60.40.650">
    <property type="match status" value="1"/>
</dbReference>
<dbReference type="GO" id="GO:0006790">
    <property type="term" value="P:sulfur compound metabolic process"/>
    <property type="evidence" value="ECO:0007669"/>
    <property type="project" value="TreeGrafter"/>
</dbReference>
<dbReference type="Pfam" id="PF00174">
    <property type="entry name" value="Oxidored_molyb"/>
    <property type="match status" value="1"/>
</dbReference>
<reference evidence="8 9" key="1">
    <citation type="submission" date="2019-06" db="EMBL/GenBank/DDBJ databases">
        <title>Whole genome shotgun sequence of Paenarthrobacter aurescens NBRC 12136.</title>
        <authorList>
            <person name="Hosoyama A."/>
            <person name="Uohara A."/>
            <person name="Ohji S."/>
            <person name="Ichikawa N."/>
        </authorList>
    </citation>
    <scope>NUCLEOTIDE SEQUENCE [LARGE SCALE GENOMIC DNA]</scope>
    <source>
        <strain evidence="8 9">NBRC 12136</strain>
    </source>
</reference>
<dbReference type="InterPro" id="IPR008335">
    <property type="entry name" value="Mopterin_OxRdtase_euk"/>
</dbReference>
<dbReference type="InterPro" id="IPR005066">
    <property type="entry name" value="MoCF_OxRdtse_dimer"/>
</dbReference>
<dbReference type="AlphaFoldDB" id="A0A4Y3NKQ0"/>
<dbReference type="GO" id="GO:0043546">
    <property type="term" value="F:molybdopterin cofactor binding"/>
    <property type="evidence" value="ECO:0007669"/>
    <property type="project" value="TreeGrafter"/>
</dbReference>
<evidence type="ECO:0008006" key="10">
    <source>
        <dbReference type="Google" id="ProtNLM"/>
    </source>
</evidence>
<feature type="compositionally biased region" description="Polar residues" evidence="5">
    <location>
        <begin position="9"/>
        <end position="23"/>
    </location>
</feature>
<dbReference type="InterPro" id="IPR000572">
    <property type="entry name" value="OxRdtase_Mopterin-bd_dom"/>
</dbReference>
<evidence type="ECO:0000256" key="2">
    <source>
        <dbReference type="ARBA" id="ARBA00022505"/>
    </source>
</evidence>
<evidence type="ECO:0000256" key="3">
    <source>
        <dbReference type="ARBA" id="ARBA00022723"/>
    </source>
</evidence>
<comment type="caution">
    <text evidence="8">The sequence shown here is derived from an EMBL/GenBank/DDBJ whole genome shotgun (WGS) entry which is preliminary data.</text>
</comment>
<evidence type="ECO:0000259" key="6">
    <source>
        <dbReference type="Pfam" id="PF00174"/>
    </source>
</evidence>
<dbReference type="SUPFAM" id="SSF81296">
    <property type="entry name" value="E set domains"/>
    <property type="match status" value="1"/>
</dbReference>
<sequence length="367" mass="40026">MSKHHVKQRATQDANPGQPTQGPLTHEELQLSGRNHSMPLEALQDDITPAGLHYLLIHFDIPHVSADTWRLRLGGAVNRSLELSLEDIKARPAVTMPVTLECAGNGRSLLKPRPVSQPWVLGAVGTAEWTGTPLAPLLEEAGLASDAVELVFTGADAGIQGGVEEPYARSLSVAEAMHPEVMLVYAMNGSPLPIQHGFPLRLLVPGWYGMASVKWLTSIEAVTSRFMGFQQAVAYHYLQGPDGPGIPVSHIRVRSLMIPPGIPDFYTRRRVVDAGPVMLHGRAWSGHGEVERVEVGIDGEWMPAHLEPALGDFAWRAWSMVWVASPGEHVLRCRAMDTSGALQPTDQVWNYQGIGNNMAQVVQVTVR</sequence>
<protein>
    <recommendedName>
        <fullName evidence="10">Sulfite oxidase</fullName>
    </recommendedName>
</protein>
<keyword evidence="9" id="KW-1185">Reference proteome</keyword>
<dbReference type="Pfam" id="PF03404">
    <property type="entry name" value="Mo-co_dimer"/>
    <property type="match status" value="1"/>
</dbReference>
<evidence type="ECO:0000256" key="5">
    <source>
        <dbReference type="SAM" id="MobiDB-lite"/>
    </source>
</evidence>
<dbReference type="OrthoDB" id="9795587at2"/>
<dbReference type="EMBL" id="BJMD01000033">
    <property type="protein sequence ID" value="GEB21035.1"/>
    <property type="molecule type" value="Genomic_DNA"/>
</dbReference>
<dbReference type="CDD" id="cd02110">
    <property type="entry name" value="SO_family_Moco_dimer"/>
    <property type="match status" value="1"/>
</dbReference>